<dbReference type="Gene3D" id="3.20.20.80">
    <property type="entry name" value="Glycosidases"/>
    <property type="match status" value="1"/>
</dbReference>
<evidence type="ECO:0000313" key="3">
    <source>
        <dbReference type="EMBL" id="KAF1809758.1"/>
    </source>
</evidence>
<evidence type="ECO:0000313" key="4">
    <source>
        <dbReference type="Proteomes" id="UP000504638"/>
    </source>
</evidence>
<dbReference type="GO" id="GO:0004568">
    <property type="term" value="F:chitinase activity"/>
    <property type="evidence" value="ECO:0007669"/>
    <property type="project" value="TreeGrafter"/>
</dbReference>
<dbReference type="PANTHER" id="PTHR45708">
    <property type="entry name" value="ENDOCHITINASE"/>
    <property type="match status" value="1"/>
</dbReference>
<dbReference type="PANTHER" id="PTHR45708:SF60">
    <property type="entry name" value="III CHITINASE, PUTATIVE (AFU_ORTHOLOGUE AFUA_5G03850)-RELATED"/>
    <property type="match status" value="1"/>
</dbReference>
<protein>
    <submittedName>
        <fullName evidence="3 5">Glycoside hydrolase</fullName>
    </submittedName>
</protein>
<keyword evidence="4" id="KW-1185">Reference proteome</keyword>
<dbReference type="GeneID" id="54414478"/>
<feature type="domain" description="GH18" evidence="2">
    <location>
        <begin position="16"/>
        <end position="295"/>
    </location>
</feature>
<dbReference type="Gene3D" id="1.10.8.10">
    <property type="entry name" value="DNA helicase RuvA subunit, C-terminal domain"/>
    <property type="match status" value="1"/>
</dbReference>
<dbReference type="Proteomes" id="UP000504638">
    <property type="component" value="Unplaced"/>
</dbReference>
<dbReference type="PROSITE" id="PS50030">
    <property type="entry name" value="UBA"/>
    <property type="match status" value="1"/>
</dbReference>
<accession>A0A6G1FVL7</accession>
<dbReference type="SUPFAM" id="SSF46934">
    <property type="entry name" value="UBA-like"/>
    <property type="match status" value="1"/>
</dbReference>
<dbReference type="OrthoDB" id="3012298at2759"/>
<reference evidence="3 5" key="1">
    <citation type="submission" date="2020-01" db="EMBL/GenBank/DDBJ databases">
        <authorList>
            <consortium name="DOE Joint Genome Institute"/>
            <person name="Haridas S."/>
            <person name="Albert R."/>
            <person name="Binder M."/>
            <person name="Bloem J."/>
            <person name="Labutti K."/>
            <person name="Salamov A."/>
            <person name="Andreopoulos B."/>
            <person name="Baker S.E."/>
            <person name="Barry K."/>
            <person name="Bills G."/>
            <person name="Bluhm B.H."/>
            <person name="Cannon C."/>
            <person name="Castanera R."/>
            <person name="Culley D.E."/>
            <person name="Daum C."/>
            <person name="Ezra D."/>
            <person name="Gonzalez J.B."/>
            <person name="Henrissat B."/>
            <person name="Kuo A."/>
            <person name="Liang C."/>
            <person name="Lipzen A."/>
            <person name="Lutzoni F."/>
            <person name="Magnuson J."/>
            <person name="Mondo S."/>
            <person name="Nolan M."/>
            <person name="Ohm R."/>
            <person name="Pangilinan J."/>
            <person name="Park H.-J."/>
            <person name="Ramirez L."/>
            <person name="Alfaro M."/>
            <person name="Sun H."/>
            <person name="Tritt A."/>
            <person name="Yoshinaga Y."/>
            <person name="Zwiers L.-H."/>
            <person name="Turgeon B.G."/>
            <person name="Goodwin S.B."/>
            <person name="Spatafora J.W."/>
            <person name="Crous P.W."/>
            <person name="Grigoriev I.V."/>
        </authorList>
    </citation>
    <scope>NUCLEOTIDE SEQUENCE</scope>
    <source>
        <strain evidence="3 5">CBS 781.70</strain>
    </source>
</reference>
<evidence type="ECO:0000259" key="1">
    <source>
        <dbReference type="PROSITE" id="PS50030"/>
    </source>
</evidence>
<name>A0A6G1FVL7_9PEZI</name>
<dbReference type="Pfam" id="PF00704">
    <property type="entry name" value="Glyco_hydro_18"/>
    <property type="match status" value="1"/>
</dbReference>
<dbReference type="RefSeq" id="XP_033531389.1">
    <property type="nucleotide sequence ID" value="XM_033673908.1"/>
</dbReference>
<dbReference type="SUPFAM" id="SSF51445">
    <property type="entry name" value="(Trans)glycosidases"/>
    <property type="match status" value="1"/>
</dbReference>
<dbReference type="InterPro" id="IPR009060">
    <property type="entry name" value="UBA-like_sf"/>
</dbReference>
<dbReference type="PROSITE" id="PS51910">
    <property type="entry name" value="GH18_2"/>
    <property type="match status" value="1"/>
</dbReference>
<evidence type="ECO:0000259" key="2">
    <source>
        <dbReference type="PROSITE" id="PS51910"/>
    </source>
</evidence>
<dbReference type="InterPro" id="IPR050542">
    <property type="entry name" value="Glycosyl_Hydrlase18_Chitinase"/>
</dbReference>
<gene>
    <name evidence="3 5" type="ORF">P152DRAFT_148076</name>
</gene>
<reference evidence="5" key="2">
    <citation type="submission" date="2020-04" db="EMBL/GenBank/DDBJ databases">
        <authorList>
            <consortium name="NCBI Genome Project"/>
        </authorList>
    </citation>
    <scope>NUCLEOTIDE SEQUENCE</scope>
    <source>
        <strain evidence="5">CBS 781.70</strain>
    </source>
</reference>
<reference evidence="5" key="3">
    <citation type="submission" date="2025-04" db="UniProtKB">
        <authorList>
            <consortium name="RefSeq"/>
        </authorList>
    </citation>
    <scope>IDENTIFICATION</scope>
    <source>
        <strain evidence="5">CBS 781.70</strain>
    </source>
</reference>
<sequence>MAPAVRQDLLPVHEGPRLILYYQTHHDSLGNVISVLPLITKSTGVTHVIVAAIHINNGPGNITLNDDPPDAAKFNTLWQEVAWLQGSGIKVMGMLGGAAHGSFLRLSGDDSSFEAYYRPLEEVVRRHRLDGLDLSIEEEIPVASVQRLLTRLRLDFGPSFILSLAPVATALIPGLPHLSGFSYFELETWCQSLVTSTPEAPPTAPIISFYSAITYCNWGDASNPFLYASLIAQGWDPSRIVLGLITNPANGAGHVHLPRMKTVLAAVRAAFPNFGGVMGWEYFNAGLEREGTNEPWEWAQELGSVIRTRSTGVQPSIDARLRNPAQAWGGQLQTRWKGEDLDTLMALGVDMAEAIQAMDAADGNVDLAASFLFDS</sequence>
<dbReference type="GO" id="GO:0005975">
    <property type="term" value="P:carbohydrate metabolic process"/>
    <property type="evidence" value="ECO:0007669"/>
    <property type="project" value="InterPro"/>
</dbReference>
<dbReference type="InterPro" id="IPR001223">
    <property type="entry name" value="Glyco_hydro18_cat"/>
</dbReference>
<dbReference type="InterPro" id="IPR015940">
    <property type="entry name" value="UBA"/>
</dbReference>
<proteinExistence type="predicted"/>
<dbReference type="SMART" id="SM00165">
    <property type="entry name" value="UBA"/>
    <property type="match status" value="1"/>
</dbReference>
<dbReference type="GO" id="GO:0005576">
    <property type="term" value="C:extracellular region"/>
    <property type="evidence" value="ECO:0007669"/>
    <property type="project" value="TreeGrafter"/>
</dbReference>
<feature type="domain" description="UBA" evidence="1">
    <location>
        <begin position="331"/>
        <end position="375"/>
    </location>
</feature>
<dbReference type="EMBL" id="ML975170">
    <property type="protein sequence ID" value="KAF1809758.1"/>
    <property type="molecule type" value="Genomic_DNA"/>
</dbReference>
<dbReference type="AlphaFoldDB" id="A0A6G1FVL7"/>
<keyword evidence="3 5" id="KW-0378">Hydrolase</keyword>
<organism evidence="3">
    <name type="scientific">Eremomyces bilateralis CBS 781.70</name>
    <dbReference type="NCBI Taxonomy" id="1392243"/>
    <lineage>
        <taxon>Eukaryota</taxon>
        <taxon>Fungi</taxon>
        <taxon>Dikarya</taxon>
        <taxon>Ascomycota</taxon>
        <taxon>Pezizomycotina</taxon>
        <taxon>Dothideomycetes</taxon>
        <taxon>Dothideomycetes incertae sedis</taxon>
        <taxon>Eremomycetales</taxon>
        <taxon>Eremomycetaceae</taxon>
        <taxon>Eremomyces</taxon>
    </lineage>
</organism>
<dbReference type="CDD" id="cd14309">
    <property type="entry name" value="UBA_scDdi1_like"/>
    <property type="match status" value="1"/>
</dbReference>
<evidence type="ECO:0000313" key="5">
    <source>
        <dbReference type="RefSeq" id="XP_033531389.1"/>
    </source>
</evidence>
<dbReference type="InterPro" id="IPR017853">
    <property type="entry name" value="GH"/>
</dbReference>